<evidence type="ECO:0000256" key="6">
    <source>
        <dbReference type="ARBA" id="ARBA00022723"/>
    </source>
</evidence>
<evidence type="ECO:0000259" key="13">
    <source>
        <dbReference type="PROSITE" id="PS50926"/>
    </source>
</evidence>
<feature type="domain" description="Radical SAM core" evidence="15">
    <location>
        <begin position="146"/>
        <end position="382"/>
    </location>
</feature>
<dbReference type="EC" id="2.8.4.3" evidence="9"/>
<evidence type="ECO:0000256" key="4">
    <source>
        <dbReference type="ARBA" id="ARBA00022679"/>
    </source>
</evidence>
<dbReference type="GO" id="GO:0046872">
    <property type="term" value="F:metal ion binding"/>
    <property type="evidence" value="ECO:0007669"/>
    <property type="project" value="UniProtKB-KW"/>
</dbReference>
<keyword evidence="3" id="KW-0004">4Fe-4S</keyword>
<evidence type="ECO:0000256" key="11">
    <source>
        <dbReference type="ARBA" id="ARBA00080698"/>
    </source>
</evidence>
<comment type="cofactor">
    <cofactor evidence="1">
        <name>[4Fe-4S] cluster</name>
        <dbReference type="ChEBI" id="CHEBI:49883"/>
    </cofactor>
</comment>
<keyword evidence="7" id="KW-0408">Iron</keyword>
<evidence type="ECO:0000256" key="5">
    <source>
        <dbReference type="ARBA" id="ARBA00022691"/>
    </source>
</evidence>
<dbReference type="SFLD" id="SFLDG01082">
    <property type="entry name" value="B12-binding_domain_containing"/>
    <property type="match status" value="1"/>
</dbReference>
<dbReference type="SUPFAM" id="SSF102114">
    <property type="entry name" value="Radical SAM enzymes"/>
    <property type="match status" value="1"/>
</dbReference>
<dbReference type="SMART" id="SM00729">
    <property type="entry name" value="Elp3"/>
    <property type="match status" value="1"/>
</dbReference>
<dbReference type="InterPro" id="IPR007197">
    <property type="entry name" value="rSAM"/>
</dbReference>
<dbReference type="PROSITE" id="PS01278">
    <property type="entry name" value="MTTASE_RADICAL"/>
    <property type="match status" value="1"/>
</dbReference>
<name>A0A7V3ZVL1_UNCW3</name>
<protein>
    <recommendedName>
        <fullName evidence="10">tRNA-2-methylthio-N(6)-dimethylallyladenosine synthase</fullName>
        <ecNumber evidence="9">2.8.4.3</ecNumber>
    </recommendedName>
    <alternativeName>
        <fullName evidence="12">(Dimethylallyl)adenosine tRNA methylthiotransferase MiaB</fullName>
    </alternativeName>
    <alternativeName>
        <fullName evidence="11">tRNA-i(6)A37 methylthiotransferase</fullName>
    </alternativeName>
</protein>
<evidence type="ECO:0000256" key="12">
    <source>
        <dbReference type="ARBA" id="ARBA00081141"/>
    </source>
</evidence>
<dbReference type="AlphaFoldDB" id="A0A7V3ZVL1"/>
<dbReference type="InterPro" id="IPR020612">
    <property type="entry name" value="Methylthiotransferase_CS"/>
</dbReference>
<dbReference type="InterPro" id="IPR005839">
    <property type="entry name" value="Methylthiotransferase"/>
</dbReference>
<reference evidence="16" key="1">
    <citation type="journal article" date="2020" name="mSystems">
        <title>Genome- and Community-Level Interaction Insights into Carbon Utilization and Element Cycling Functions of Hydrothermarchaeota in Hydrothermal Sediment.</title>
        <authorList>
            <person name="Zhou Z."/>
            <person name="Liu Y."/>
            <person name="Xu W."/>
            <person name="Pan J."/>
            <person name="Luo Z.H."/>
            <person name="Li M."/>
        </authorList>
    </citation>
    <scope>NUCLEOTIDE SEQUENCE [LARGE SCALE GENOMIC DNA]</scope>
    <source>
        <strain evidence="16">SpSt-697</strain>
    </source>
</reference>
<feature type="domain" description="TRAM" evidence="13">
    <location>
        <begin position="385"/>
        <end position="444"/>
    </location>
</feature>
<evidence type="ECO:0000259" key="14">
    <source>
        <dbReference type="PROSITE" id="PS51449"/>
    </source>
</evidence>
<dbReference type="Gene3D" id="3.80.30.20">
    <property type="entry name" value="tm_1862 like domain"/>
    <property type="match status" value="1"/>
</dbReference>
<evidence type="ECO:0000313" key="16">
    <source>
        <dbReference type="EMBL" id="HGK63979.1"/>
    </source>
</evidence>
<dbReference type="InterPro" id="IPR006463">
    <property type="entry name" value="MiaB_methiolase"/>
</dbReference>
<dbReference type="PANTHER" id="PTHR43020">
    <property type="entry name" value="CDK5 REGULATORY SUBUNIT-ASSOCIATED PROTEIN 1"/>
    <property type="match status" value="1"/>
</dbReference>
<dbReference type="PROSITE" id="PS50926">
    <property type="entry name" value="TRAM"/>
    <property type="match status" value="1"/>
</dbReference>
<dbReference type="GO" id="GO:0035597">
    <property type="term" value="F:tRNA-2-methylthio-N(6)-dimethylallyladenosine(37) synthase activity"/>
    <property type="evidence" value="ECO:0007669"/>
    <property type="project" value="UniProtKB-EC"/>
</dbReference>
<dbReference type="SFLD" id="SFLDG01061">
    <property type="entry name" value="methylthiotransferase"/>
    <property type="match status" value="1"/>
</dbReference>
<keyword evidence="4 16" id="KW-0808">Transferase</keyword>
<dbReference type="SFLD" id="SFLDS00029">
    <property type="entry name" value="Radical_SAM"/>
    <property type="match status" value="1"/>
</dbReference>
<dbReference type="Pfam" id="PF04055">
    <property type="entry name" value="Radical_SAM"/>
    <property type="match status" value="1"/>
</dbReference>
<evidence type="ECO:0000256" key="10">
    <source>
        <dbReference type="ARBA" id="ARBA00068570"/>
    </source>
</evidence>
<proteinExistence type="predicted"/>
<comment type="function">
    <text evidence="2">Catalyzes the methylthiolation of N6-(dimethylallyl)adenosine (i(6)A), leading to the formation of 2-methylthio-N6-(dimethylallyl)adenosine (ms(2)i(6)A) at position 37 in tRNAs that read codons beginning with uridine.</text>
</comment>
<evidence type="ECO:0000256" key="2">
    <source>
        <dbReference type="ARBA" id="ARBA00003234"/>
    </source>
</evidence>
<dbReference type="InterPro" id="IPR013848">
    <property type="entry name" value="Methylthiotransferase_N"/>
</dbReference>
<dbReference type="InterPro" id="IPR038135">
    <property type="entry name" value="Methylthiotransferase_N_sf"/>
</dbReference>
<evidence type="ECO:0000256" key="8">
    <source>
        <dbReference type="ARBA" id="ARBA00023014"/>
    </source>
</evidence>
<dbReference type="InterPro" id="IPR023404">
    <property type="entry name" value="rSAM_horseshoe"/>
</dbReference>
<sequence>MKKYFIKTYGCQMNQADSFLISSILNNAGFEKTENINEAEIILILTCAVREHAEKRALGEILSLSSLKKKKKCLLGILGCMAKNLKEKIISGCLKENLCDFLLGPDNYRQLPEVIEKKLKNYDQQILTIIEDKKEETYCDFLPTFNNSEIESFVTIMRGCDNFCSYCIVPYVRGRERARPFSTILKEIDFLLNQGSKIITLLGQNVLGWKNYDENTKFLEFSDLLAIILEKFPSLRFLHFLTSHPKDLTFSLIEKIAQLMKKGRLIKEIHLPLQSGSDRILKLMNRKYTAKEYYEKIKYLKELVPEISITTDLIVGFPTETEEDYEATIEMVKKVQFNFAYMFKYSERPYTAANNIFPKVSEEKKQERLEKLIKIQNEITKRKSEEMINKHYKIIITKKQNGKSWGRAENNKLVVVKKELTLGEEYLVKISKIDGWTPIGEIIKN</sequence>
<dbReference type="FunFam" id="3.40.50.12160:FF:000003">
    <property type="entry name" value="CDK5 regulatory subunit-associated protein 1"/>
    <property type="match status" value="1"/>
</dbReference>
<dbReference type="Pfam" id="PF00919">
    <property type="entry name" value="UPF0004"/>
    <property type="match status" value="1"/>
</dbReference>
<dbReference type="NCBIfam" id="TIGR01574">
    <property type="entry name" value="miaB-methiolase"/>
    <property type="match status" value="1"/>
</dbReference>
<evidence type="ECO:0000256" key="3">
    <source>
        <dbReference type="ARBA" id="ARBA00022485"/>
    </source>
</evidence>
<organism evidence="16">
    <name type="scientific">candidate division WOR-3 bacterium</name>
    <dbReference type="NCBI Taxonomy" id="2052148"/>
    <lineage>
        <taxon>Bacteria</taxon>
        <taxon>Bacteria division WOR-3</taxon>
    </lineage>
</organism>
<evidence type="ECO:0000256" key="7">
    <source>
        <dbReference type="ARBA" id="ARBA00023004"/>
    </source>
</evidence>
<keyword evidence="8" id="KW-0411">Iron-sulfur</keyword>
<comment type="caution">
    <text evidence="16">The sequence shown here is derived from an EMBL/GenBank/DDBJ whole genome shotgun (WGS) entry which is preliminary data.</text>
</comment>
<accession>A0A7V3ZVL1</accession>
<dbReference type="InterPro" id="IPR002792">
    <property type="entry name" value="TRAM_dom"/>
</dbReference>
<evidence type="ECO:0000259" key="15">
    <source>
        <dbReference type="PROSITE" id="PS51918"/>
    </source>
</evidence>
<dbReference type="GO" id="GO:0051539">
    <property type="term" value="F:4 iron, 4 sulfur cluster binding"/>
    <property type="evidence" value="ECO:0007669"/>
    <property type="project" value="UniProtKB-KW"/>
</dbReference>
<gene>
    <name evidence="16" type="primary">miaB</name>
    <name evidence="16" type="ORF">ENU74_05265</name>
</gene>
<dbReference type="PROSITE" id="PS51449">
    <property type="entry name" value="MTTASE_N"/>
    <property type="match status" value="1"/>
</dbReference>
<dbReference type="NCBIfam" id="TIGR00089">
    <property type="entry name" value="MiaB/RimO family radical SAM methylthiotransferase"/>
    <property type="match status" value="1"/>
</dbReference>
<dbReference type="CDD" id="cd01335">
    <property type="entry name" value="Radical_SAM"/>
    <property type="match status" value="1"/>
</dbReference>
<dbReference type="FunFam" id="3.80.30.20:FF:000001">
    <property type="entry name" value="tRNA-2-methylthio-N(6)-dimethylallyladenosine synthase 2"/>
    <property type="match status" value="1"/>
</dbReference>
<evidence type="ECO:0000256" key="1">
    <source>
        <dbReference type="ARBA" id="ARBA00001966"/>
    </source>
</evidence>
<dbReference type="PANTHER" id="PTHR43020:SF2">
    <property type="entry name" value="MITOCHONDRIAL TRNA METHYLTHIOTRANSFERASE CDK5RAP1"/>
    <property type="match status" value="1"/>
</dbReference>
<dbReference type="EMBL" id="DTDR01000128">
    <property type="protein sequence ID" value="HGK63979.1"/>
    <property type="molecule type" value="Genomic_DNA"/>
</dbReference>
<evidence type="ECO:0000256" key="9">
    <source>
        <dbReference type="ARBA" id="ARBA00033765"/>
    </source>
</evidence>
<keyword evidence="5" id="KW-0949">S-adenosyl-L-methionine</keyword>
<dbReference type="InterPro" id="IPR058240">
    <property type="entry name" value="rSAM_sf"/>
</dbReference>
<keyword evidence="6" id="KW-0479">Metal-binding</keyword>
<dbReference type="PROSITE" id="PS51918">
    <property type="entry name" value="RADICAL_SAM"/>
    <property type="match status" value="1"/>
</dbReference>
<dbReference type="Gene3D" id="3.40.50.12160">
    <property type="entry name" value="Methylthiotransferase, N-terminal domain"/>
    <property type="match status" value="1"/>
</dbReference>
<dbReference type="GO" id="GO:0005829">
    <property type="term" value="C:cytosol"/>
    <property type="evidence" value="ECO:0007669"/>
    <property type="project" value="TreeGrafter"/>
</dbReference>
<dbReference type="InterPro" id="IPR006638">
    <property type="entry name" value="Elp3/MiaA/NifB-like_rSAM"/>
</dbReference>
<feature type="domain" description="MTTase N-terminal" evidence="14">
    <location>
        <begin position="2"/>
        <end position="120"/>
    </location>
</feature>
<dbReference type="SFLD" id="SFLDF00273">
    <property type="entry name" value="(dimethylallyl)adenosine_tRNA"/>
    <property type="match status" value="1"/>
</dbReference>